<name>A0A7D4CH91_9BACL</name>
<accession>A0A7D4CH91</accession>
<dbReference type="KEGG" id="kpul:GXN76_13405"/>
<dbReference type="Gene3D" id="3.20.80.10">
    <property type="entry name" value="Regulatory factor, effector binding domain"/>
    <property type="match status" value="1"/>
</dbReference>
<dbReference type="InterPro" id="IPR053182">
    <property type="entry name" value="YobU-like_regulator"/>
</dbReference>
<dbReference type="PANTHER" id="PTHR36444:SF2">
    <property type="entry name" value="TRANSCRIPTIONAL REGULATOR PROTEIN YOBU-RELATED"/>
    <property type="match status" value="1"/>
</dbReference>
<dbReference type="InterPro" id="IPR011256">
    <property type="entry name" value="Reg_factor_effector_dom_sf"/>
</dbReference>
<sequence length="130" mass="15406">MRLYIVNSIRTNNFTDEQMMQKMKDMWTEASQTQNTNIIYGVYHEYESDYKGDYSLSVATEDSSDMPFIDISDTANYQIYCVDTVDEQGVIKTWKKIWGLEEEGKINRAYTYDYEKYYPNGDIEIYIAIK</sequence>
<keyword evidence="2" id="KW-1185">Reference proteome</keyword>
<dbReference type="EMBL" id="CP048104">
    <property type="protein sequence ID" value="QKG85374.1"/>
    <property type="molecule type" value="Genomic_DNA"/>
</dbReference>
<dbReference type="Proteomes" id="UP000503088">
    <property type="component" value="Chromosome"/>
</dbReference>
<gene>
    <name evidence="1" type="ORF">GXN76_13405</name>
</gene>
<organism evidence="1 2">
    <name type="scientific">Kroppenstedtia pulmonis</name>
    <dbReference type="NCBI Taxonomy" id="1380685"/>
    <lineage>
        <taxon>Bacteria</taxon>
        <taxon>Bacillati</taxon>
        <taxon>Bacillota</taxon>
        <taxon>Bacilli</taxon>
        <taxon>Bacillales</taxon>
        <taxon>Thermoactinomycetaceae</taxon>
        <taxon>Kroppenstedtia</taxon>
    </lineage>
</organism>
<evidence type="ECO:0000313" key="1">
    <source>
        <dbReference type="EMBL" id="QKG85374.1"/>
    </source>
</evidence>
<proteinExistence type="predicted"/>
<dbReference type="PANTHER" id="PTHR36444">
    <property type="entry name" value="TRANSCRIPTIONAL REGULATOR PROTEIN YOBU-RELATED"/>
    <property type="match status" value="1"/>
</dbReference>
<dbReference type="AlphaFoldDB" id="A0A7D4CH91"/>
<dbReference type="SUPFAM" id="SSF55136">
    <property type="entry name" value="Probable bacterial effector-binding domain"/>
    <property type="match status" value="1"/>
</dbReference>
<protein>
    <submittedName>
        <fullName evidence="1">AraC family transcriptional regulator</fullName>
    </submittedName>
</protein>
<reference evidence="1 2" key="1">
    <citation type="submission" date="2020-01" db="EMBL/GenBank/DDBJ databases">
        <authorList>
            <person name="Gulvik C.A."/>
            <person name="Batra D.G."/>
        </authorList>
    </citation>
    <scope>NUCLEOTIDE SEQUENCE [LARGE SCALE GENOMIC DNA]</scope>
    <source>
        <strain evidence="1 2">W9323</strain>
    </source>
</reference>
<evidence type="ECO:0000313" key="2">
    <source>
        <dbReference type="Proteomes" id="UP000503088"/>
    </source>
</evidence>